<accession>A0ABW5AFY1</accession>
<dbReference type="SMART" id="SM00014">
    <property type="entry name" value="acidPPc"/>
    <property type="match status" value="1"/>
</dbReference>
<keyword evidence="1" id="KW-0472">Membrane</keyword>
<dbReference type="RefSeq" id="WP_378476533.1">
    <property type="nucleotide sequence ID" value="NZ_JBHUIW010000003.1"/>
</dbReference>
<name>A0ABW5AFY1_9BRAD</name>
<evidence type="ECO:0000313" key="3">
    <source>
        <dbReference type="EMBL" id="MFD2181347.1"/>
    </source>
</evidence>
<dbReference type="EMBL" id="JBHUIW010000003">
    <property type="protein sequence ID" value="MFD2181347.1"/>
    <property type="molecule type" value="Genomic_DNA"/>
</dbReference>
<dbReference type="SUPFAM" id="SSF48317">
    <property type="entry name" value="Acid phosphatase/Vanadium-dependent haloperoxidase"/>
    <property type="match status" value="1"/>
</dbReference>
<feature type="transmembrane region" description="Helical" evidence="1">
    <location>
        <begin position="111"/>
        <end position="132"/>
    </location>
</feature>
<evidence type="ECO:0000259" key="2">
    <source>
        <dbReference type="SMART" id="SM00014"/>
    </source>
</evidence>
<feature type="transmembrane region" description="Helical" evidence="1">
    <location>
        <begin position="182"/>
        <end position="203"/>
    </location>
</feature>
<dbReference type="InterPro" id="IPR036938">
    <property type="entry name" value="PAP2/HPO_sf"/>
</dbReference>
<dbReference type="Pfam" id="PF01569">
    <property type="entry name" value="PAP2"/>
    <property type="match status" value="1"/>
</dbReference>
<evidence type="ECO:0000256" key="1">
    <source>
        <dbReference type="SAM" id="Phobius"/>
    </source>
</evidence>
<dbReference type="CDD" id="cd03392">
    <property type="entry name" value="PAP2_like_2"/>
    <property type="match status" value="1"/>
</dbReference>
<dbReference type="Proteomes" id="UP001597314">
    <property type="component" value="Unassembled WGS sequence"/>
</dbReference>
<dbReference type="PANTHER" id="PTHR14969:SF13">
    <property type="entry name" value="AT30094P"/>
    <property type="match status" value="1"/>
</dbReference>
<sequence length="245" mass="26439">MLQRLMPRAAIALRPRAWSELAPLLTLFLVAAALFGFVEIAEEVVEGHNHVFDEAILTFLRNPADLADPVGPAWLEKAIRDLTALGSVTVLTLLTVLVLGYLVIDGKRAAALFVLVSVAGGALLIDGIKLVVARPRPDLVAHMVDVSTYSFPSGHATASAVVFLTLGVLLARIGRRRRVKAYVIGTAIALTLAIGASRVYLGVHWPSDVLAGWCLGAAWAMLCWQIGLWLQRRGRIERPDEPAAE</sequence>
<reference evidence="4" key="1">
    <citation type="journal article" date="2019" name="Int. J. Syst. Evol. Microbiol.">
        <title>The Global Catalogue of Microorganisms (GCM) 10K type strain sequencing project: providing services to taxonomists for standard genome sequencing and annotation.</title>
        <authorList>
            <consortium name="The Broad Institute Genomics Platform"/>
            <consortium name="The Broad Institute Genome Sequencing Center for Infectious Disease"/>
            <person name="Wu L."/>
            <person name="Ma J."/>
        </authorList>
    </citation>
    <scope>NUCLEOTIDE SEQUENCE [LARGE SCALE GENOMIC DNA]</scope>
    <source>
        <strain evidence="4">CGMCC 1.6774</strain>
    </source>
</reference>
<keyword evidence="1" id="KW-1133">Transmembrane helix</keyword>
<feature type="domain" description="Phosphatidic acid phosphatase type 2/haloperoxidase" evidence="2">
    <location>
        <begin position="110"/>
        <end position="224"/>
    </location>
</feature>
<dbReference type="InterPro" id="IPR000326">
    <property type="entry name" value="PAP2/HPO"/>
</dbReference>
<feature type="transmembrane region" description="Helical" evidence="1">
    <location>
        <begin position="152"/>
        <end position="170"/>
    </location>
</feature>
<feature type="transmembrane region" description="Helical" evidence="1">
    <location>
        <begin position="209"/>
        <end position="230"/>
    </location>
</feature>
<evidence type="ECO:0000313" key="4">
    <source>
        <dbReference type="Proteomes" id="UP001597314"/>
    </source>
</evidence>
<keyword evidence="1" id="KW-0812">Transmembrane</keyword>
<protein>
    <submittedName>
        <fullName evidence="3">Phosphatase PAP2 family protein</fullName>
    </submittedName>
</protein>
<keyword evidence="4" id="KW-1185">Reference proteome</keyword>
<dbReference type="Gene3D" id="1.20.144.10">
    <property type="entry name" value="Phosphatidic acid phosphatase type 2/haloperoxidase"/>
    <property type="match status" value="2"/>
</dbReference>
<feature type="transmembrane region" description="Helical" evidence="1">
    <location>
        <begin position="21"/>
        <end position="41"/>
    </location>
</feature>
<comment type="caution">
    <text evidence="3">The sequence shown here is derived from an EMBL/GenBank/DDBJ whole genome shotgun (WGS) entry which is preliminary data.</text>
</comment>
<gene>
    <name evidence="3" type="ORF">ACFSOX_04220</name>
</gene>
<proteinExistence type="predicted"/>
<organism evidence="3 4">
    <name type="scientific">Rhodoplanes azumiensis</name>
    <dbReference type="NCBI Taxonomy" id="1897628"/>
    <lineage>
        <taxon>Bacteria</taxon>
        <taxon>Pseudomonadati</taxon>
        <taxon>Pseudomonadota</taxon>
        <taxon>Alphaproteobacteria</taxon>
        <taxon>Hyphomicrobiales</taxon>
        <taxon>Nitrobacteraceae</taxon>
        <taxon>Rhodoplanes</taxon>
    </lineage>
</organism>
<feature type="transmembrane region" description="Helical" evidence="1">
    <location>
        <begin position="82"/>
        <end position="104"/>
    </location>
</feature>
<dbReference type="PANTHER" id="PTHR14969">
    <property type="entry name" value="SPHINGOSINE-1-PHOSPHATE PHOSPHOHYDROLASE"/>
    <property type="match status" value="1"/>
</dbReference>